<evidence type="ECO:0000256" key="1">
    <source>
        <dbReference type="SAM" id="MobiDB-lite"/>
    </source>
</evidence>
<reference evidence="2" key="1">
    <citation type="journal article" date="2023" name="Mol. Phylogenet. Evol.">
        <title>Genome-scale phylogeny and comparative genomics of the fungal order Sordariales.</title>
        <authorList>
            <person name="Hensen N."/>
            <person name="Bonometti L."/>
            <person name="Westerberg I."/>
            <person name="Brannstrom I.O."/>
            <person name="Guillou S."/>
            <person name="Cros-Aarteil S."/>
            <person name="Calhoun S."/>
            <person name="Haridas S."/>
            <person name="Kuo A."/>
            <person name="Mondo S."/>
            <person name="Pangilinan J."/>
            <person name="Riley R."/>
            <person name="LaButti K."/>
            <person name="Andreopoulos B."/>
            <person name="Lipzen A."/>
            <person name="Chen C."/>
            <person name="Yan M."/>
            <person name="Daum C."/>
            <person name="Ng V."/>
            <person name="Clum A."/>
            <person name="Steindorff A."/>
            <person name="Ohm R.A."/>
            <person name="Martin F."/>
            <person name="Silar P."/>
            <person name="Natvig D.O."/>
            <person name="Lalanne C."/>
            <person name="Gautier V."/>
            <person name="Ament-Velasquez S.L."/>
            <person name="Kruys A."/>
            <person name="Hutchinson M.I."/>
            <person name="Powell A.J."/>
            <person name="Barry K."/>
            <person name="Miller A.N."/>
            <person name="Grigoriev I.V."/>
            <person name="Debuchy R."/>
            <person name="Gladieux P."/>
            <person name="Hiltunen Thoren M."/>
            <person name="Johannesson H."/>
        </authorList>
    </citation>
    <scope>NUCLEOTIDE SEQUENCE</scope>
    <source>
        <strain evidence="2">CBS 508.74</strain>
    </source>
</reference>
<protein>
    <submittedName>
        <fullName evidence="2">Uncharacterized protein</fullName>
    </submittedName>
</protein>
<name>A0AAN6TGS8_9PEZI</name>
<dbReference type="EMBL" id="MU853338">
    <property type="protein sequence ID" value="KAK4113896.1"/>
    <property type="molecule type" value="Genomic_DNA"/>
</dbReference>
<dbReference type="GO" id="GO:0003697">
    <property type="term" value="F:single-stranded DNA binding"/>
    <property type="evidence" value="ECO:0007669"/>
    <property type="project" value="TreeGrafter"/>
</dbReference>
<reference evidence="2" key="2">
    <citation type="submission" date="2023-05" db="EMBL/GenBank/DDBJ databases">
        <authorList>
            <consortium name="Lawrence Berkeley National Laboratory"/>
            <person name="Steindorff A."/>
            <person name="Hensen N."/>
            <person name="Bonometti L."/>
            <person name="Westerberg I."/>
            <person name="Brannstrom I.O."/>
            <person name="Guillou S."/>
            <person name="Cros-Aarteil S."/>
            <person name="Calhoun S."/>
            <person name="Haridas S."/>
            <person name="Kuo A."/>
            <person name="Mondo S."/>
            <person name="Pangilinan J."/>
            <person name="Riley R."/>
            <person name="Labutti K."/>
            <person name="Andreopoulos B."/>
            <person name="Lipzen A."/>
            <person name="Chen C."/>
            <person name="Yanf M."/>
            <person name="Daum C."/>
            <person name="Ng V."/>
            <person name="Clum A."/>
            <person name="Ohm R."/>
            <person name="Martin F."/>
            <person name="Silar P."/>
            <person name="Natvig D."/>
            <person name="Lalanne C."/>
            <person name="Gautier V."/>
            <person name="Ament-Velasquez S.L."/>
            <person name="Kruys A."/>
            <person name="Hutchinson M.I."/>
            <person name="Powell A.J."/>
            <person name="Barry K."/>
            <person name="Miller A.N."/>
            <person name="Grigoriev I.V."/>
            <person name="Debuchy R."/>
            <person name="Gladieux P."/>
            <person name="Thoren M.H."/>
            <person name="Johannesson H."/>
        </authorList>
    </citation>
    <scope>NUCLEOTIDE SEQUENCE</scope>
    <source>
        <strain evidence="2">CBS 508.74</strain>
    </source>
</reference>
<feature type="region of interest" description="Disordered" evidence="1">
    <location>
        <begin position="1"/>
        <end position="53"/>
    </location>
</feature>
<dbReference type="Proteomes" id="UP001302812">
    <property type="component" value="Unassembled WGS sequence"/>
</dbReference>
<dbReference type="InterPro" id="IPR052469">
    <property type="entry name" value="MEIOB"/>
</dbReference>
<dbReference type="GO" id="GO:0008310">
    <property type="term" value="F:single-stranded DNA 3'-5' DNA exonuclease activity"/>
    <property type="evidence" value="ECO:0007669"/>
    <property type="project" value="TreeGrafter"/>
</dbReference>
<feature type="compositionally biased region" description="Polar residues" evidence="1">
    <location>
        <begin position="1"/>
        <end position="10"/>
    </location>
</feature>
<organism evidence="2 3">
    <name type="scientific">Canariomyces notabilis</name>
    <dbReference type="NCBI Taxonomy" id="2074819"/>
    <lineage>
        <taxon>Eukaryota</taxon>
        <taxon>Fungi</taxon>
        <taxon>Dikarya</taxon>
        <taxon>Ascomycota</taxon>
        <taxon>Pezizomycotina</taxon>
        <taxon>Sordariomycetes</taxon>
        <taxon>Sordariomycetidae</taxon>
        <taxon>Sordariales</taxon>
        <taxon>Chaetomiaceae</taxon>
        <taxon>Canariomyces</taxon>
    </lineage>
</organism>
<proteinExistence type="predicted"/>
<dbReference type="SUPFAM" id="SSF50249">
    <property type="entry name" value="Nucleic acid-binding proteins"/>
    <property type="match status" value="2"/>
</dbReference>
<comment type="caution">
    <text evidence="2">The sequence shown here is derived from an EMBL/GenBank/DDBJ whole genome shotgun (WGS) entry which is preliminary data.</text>
</comment>
<dbReference type="GeneID" id="89935532"/>
<evidence type="ECO:0000313" key="2">
    <source>
        <dbReference type="EMBL" id="KAK4113896.1"/>
    </source>
</evidence>
<dbReference type="AlphaFoldDB" id="A0AAN6TGS8"/>
<dbReference type="PANTHER" id="PTHR21166:SF2">
    <property type="entry name" value="CELL DIVISION CONTROL PROTEIN 24 OB DOMAIN-CONTAINING PROTEIN-RELATED"/>
    <property type="match status" value="1"/>
</dbReference>
<dbReference type="GO" id="GO:0000712">
    <property type="term" value="P:resolution of meiotic recombination intermediates"/>
    <property type="evidence" value="ECO:0007669"/>
    <property type="project" value="TreeGrafter"/>
</dbReference>
<dbReference type="PANTHER" id="PTHR21166">
    <property type="entry name" value="CELL DIVISION CONTROL PROTEIN 24 OB DOMAIN-CONTAINING PROTEIN-RELATED"/>
    <property type="match status" value="1"/>
</dbReference>
<gene>
    <name evidence="2" type="ORF">N656DRAFT_707167</name>
</gene>
<evidence type="ECO:0000313" key="3">
    <source>
        <dbReference type="Proteomes" id="UP001302812"/>
    </source>
</evidence>
<accession>A0AAN6TGS8</accession>
<dbReference type="RefSeq" id="XP_064671466.1">
    <property type="nucleotide sequence ID" value="XM_064811407.1"/>
</dbReference>
<dbReference type="InterPro" id="IPR012340">
    <property type="entry name" value="NA-bd_OB-fold"/>
</dbReference>
<sequence>MNAPSIQSFYQREGPSSPFNSQPDDCGFPSRDNASSKGEIKESSLRPLTQPWKPKGEYRQTTIAELQPGPGKVRFTARIVNFSASKDRPVRSMLPQGFHFLIVRDDTGAVAVKLLSTGVDYEYLRFGALVTVWTAFVSEYSAAYTIRVPSVSMMIPVHPAQGSASCIKFHQETPGSMEVHLCRSPPDYNPRTPTLPMPGLMSLQSFLNLKHETSPEARILICVSSVGPRRTVRSIKTQTDLDFIEVRVFDETANCVLKLWDEKVSSARAWTPNQTILLISNPRLRPADKHSHISELGISIASTVDVDPSFREAEWLRNMASNRTKKDSIYLPFPTGIWNAETAMHGPQRALFTLADIDEFVRDDPDAVFTGKLSLLITGVSITDCWRRSMLCCSEW</sequence>
<keyword evidence="3" id="KW-1185">Reference proteome</keyword>
<dbReference type="Gene3D" id="2.40.50.140">
    <property type="entry name" value="Nucleic acid-binding proteins"/>
    <property type="match status" value="1"/>
</dbReference>